<dbReference type="PANTHER" id="PTHR30349">
    <property type="entry name" value="PHAGE INTEGRASE-RELATED"/>
    <property type="match status" value="1"/>
</dbReference>
<keyword evidence="9" id="KW-1185">Reference proteome</keyword>
<feature type="domain" description="Tyr recombinase" evidence="6">
    <location>
        <begin position="234"/>
        <end position="416"/>
    </location>
</feature>
<protein>
    <submittedName>
        <fullName evidence="8">Tyrosine-type recombinase/integrase</fullName>
    </submittedName>
</protein>
<comment type="similarity">
    <text evidence="1">Belongs to the 'phage' integrase family.</text>
</comment>
<dbReference type="Proteomes" id="UP001568358">
    <property type="component" value="Unassembled WGS sequence"/>
</dbReference>
<keyword evidence="2" id="KW-0229">DNA integration</keyword>
<dbReference type="EMBL" id="JBFSOO010000010">
    <property type="protein sequence ID" value="MEZ6854339.1"/>
    <property type="molecule type" value="Genomic_DNA"/>
</dbReference>
<dbReference type="InterPro" id="IPR044068">
    <property type="entry name" value="CB"/>
</dbReference>
<dbReference type="Pfam" id="PF00589">
    <property type="entry name" value="Phage_integrase"/>
    <property type="match status" value="1"/>
</dbReference>
<evidence type="ECO:0000259" key="6">
    <source>
        <dbReference type="PROSITE" id="PS51898"/>
    </source>
</evidence>
<evidence type="ECO:0000313" key="8">
    <source>
        <dbReference type="EMBL" id="MEZ6854339.1"/>
    </source>
</evidence>
<dbReference type="SUPFAM" id="SSF56349">
    <property type="entry name" value="DNA breaking-rejoining enzymes"/>
    <property type="match status" value="1"/>
</dbReference>
<dbReference type="InterPro" id="IPR010998">
    <property type="entry name" value="Integrase_recombinase_N"/>
</dbReference>
<evidence type="ECO:0000256" key="2">
    <source>
        <dbReference type="ARBA" id="ARBA00022908"/>
    </source>
</evidence>
<evidence type="ECO:0000313" key="9">
    <source>
        <dbReference type="Proteomes" id="UP001568358"/>
    </source>
</evidence>
<keyword evidence="3 5" id="KW-0238">DNA-binding</keyword>
<evidence type="ECO:0000259" key="7">
    <source>
        <dbReference type="PROSITE" id="PS51900"/>
    </source>
</evidence>
<accession>A0ABV4JXF8</accession>
<dbReference type="PROSITE" id="PS51900">
    <property type="entry name" value="CB"/>
    <property type="match status" value="1"/>
</dbReference>
<dbReference type="Pfam" id="PF14659">
    <property type="entry name" value="Phage_int_SAM_3"/>
    <property type="match status" value="1"/>
</dbReference>
<sequence>MARRYHSGISGVYCRDHATRKHGRRPDVYYITRIKKNGKMVDEALGWASDGWTLEEAARYVGIIKKNMKSGTGPQSFKEIKAAAQEERELLAAQRAEERRKKRITHLNFEDAATRFMEWASYNTKPKTHEGYEQHLRLHILPELGNAPLSQITTNDIMRLRAKLEKKKPTRGRGKTLAASTITGCLGVVREVFNYCIETEVSAEYPDIKLFTGENPVKHKKFGAAKILPKKDNRNLRVLYDDEVEAVIQAALECSNDQYHITMIALHTGMREQEIVSLHREHLTAIDRRIIHILDSKSGTRTVSFPPVLDEIIHMRRDATKGWLFPGNGVEGYRTAASVSRQFTRIADAIGLNEGINDNRLRATFHTLRSTYAVRMLVGGMDLENLRLQLGHKDIGTTSKNYLPLVESFRVESVARAHENATIKRIG</sequence>
<dbReference type="InterPro" id="IPR002104">
    <property type="entry name" value="Integrase_catalytic"/>
</dbReference>
<dbReference type="Gene3D" id="1.10.443.10">
    <property type="entry name" value="Intergrase catalytic core"/>
    <property type="match status" value="1"/>
</dbReference>
<evidence type="ECO:0000256" key="5">
    <source>
        <dbReference type="PROSITE-ProRule" id="PRU01248"/>
    </source>
</evidence>
<evidence type="ECO:0000256" key="3">
    <source>
        <dbReference type="ARBA" id="ARBA00023125"/>
    </source>
</evidence>
<dbReference type="PANTHER" id="PTHR30349:SF64">
    <property type="entry name" value="PROPHAGE INTEGRASE INTD-RELATED"/>
    <property type="match status" value="1"/>
</dbReference>
<dbReference type="Gene3D" id="1.10.150.130">
    <property type="match status" value="1"/>
</dbReference>
<feature type="domain" description="Core-binding (CB)" evidence="7">
    <location>
        <begin position="107"/>
        <end position="197"/>
    </location>
</feature>
<gene>
    <name evidence="8" type="ORF">AB2Z07_12515</name>
</gene>
<dbReference type="InterPro" id="IPR013762">
    <property type="entry name" value="Integrase-like_cat_sf"/>
</dbReference>
<dbReference type="InterPro" id="IPR004107">
    <property type="entry name" value="Integrase_SAM-like_N"/>
</dbReference>
<evidence type="ECO:0000256" key="1">
    <source>
        <dbReference type="ARBA" id="ARBA00008857"/>
    </source>
</evidence>
<name>A0ABV4JXF8_9BACT</name>
<dbReference type="RefSeq" id="WP_371150825.1">
    <property type="nucleotide sequence ID" value="NZ_JBFSOO010000010.1"/>
</dbReference>
<proteinExistence type="inferred from homology"/>
<organism evidence="8 9">
    <name type="scientific">Halodesulfovibrio aestuarii</name>
    <dbReference type="NCBI Taxonomy" id="126333"/>
    <lineage>
        <taxon>Bacteria</taxon>
        <taxon>Pseudomonadati</taxon>
        <taxon>Thermodesulfobacteriota</taxon>
        <taxon>Desulfovibrionia</taxon>
        <taxon>Desulfovibrionales</taxon>
        <taxon>Desulfovibrionaceae</taxon>
        <taxon>Halodesulfovibrio</taxon>
    </lineage>
</organism>
<evidence type="ECO:0000256" key="4">
    <source>
        <dbReference type="ARBA" id="ARBA00023172"/>
    </source>
</evidence>
<comment type="caution">
    <text evidence="8">The sequence shown here is derived from an EMBL/GenBank/DDBJ whole genome shotgun (WGS) entry which is preliminary data.</text>
</comment>
<dbReference type="InterPro" id="IPR050090">
    <property type="entry name" value="Tyrosine_recombinase_XerCD"/>
</dbReference>
<keyword evidence="4" id="KW-0233">DNA recombination</keyword>
<reference evidence="8 9" key="1">
    <citation type="submission" date="2024-07" db="EMBL/GenBank/DDBJ databases">
        <title>Active virus-host system and metabolic interactions in a Lokiarchaeon culture.</title>
        <authorList>
            <person name="Ponce Toledo R.I."/>
            <person name="Rodrigues Oliveira T."/>
            <person name="Schleper C."/>
        </authorList>
    </citation>
    <scope>NUCLEOTIDE SEQUENCE [LARGE SCALE GENOMIC DNA]</scope>
    <source>
        <strain evidence="8 9">B35</strain>
    </source>
</reference>
<dbReference type="InterPro" id="IPR011010">
    <property type="entry name" value="DNA_brk_join_enz"/>
</dbReference>
<dbReference type="PROSITE" id="PS51898">
    <property type="entry name" value="TYR_RECOMBINASE"/>
    <property type="match status" value="1"/>
</dbReference>